<dbReference type="SUPFAM" id="SSF53822">
    <property type="entry name" value="Periplasmic binding protein-like I"/>
    <property type="match status" value="1"/>
</dbReference>
<dbReference type="GO" id="GO:0006355">
    <property type="term" value="P:regulation of DNA-templated transcription"/>
    <property type="evidence" value="ECO:0007669"/>
    <property type="project" value="InterPro"/>
</dbReference>
<dbReference type="InterPro" id="IPR025997">
    <property type="entry name" value="SBP_2_dom"/>
</dbReference>
<proteinExistence type="inferred from homology"/>
<dbReference type="EMBL" id="FOJX01000002">
    <property type="protein sequence ID" value="SFA82983.1"/>
    <property type="molecule type" value="Genomic_DNA"/>
</dbReference>
<reference evidence="4 5" key="1">
    <citation type="submission" date="2016-10" db="EMBL/GenBank/DDBJ databases">
        <authorList>
            <person name="de Groot N.N."/>
        </authorList>
    </citation>
    <scope>NUCLEOTIDE SEQUENCE [LARGE SCALE GENOMIC DNA]</scope>
    <source>
        <strain evidence="4 5">L14</strain>
    </source>
</reference>
<dbReference type="Proteomes" id="UP000183843">
    <property type="component" value="Unassembled WGS sequence"/>
</dbReference>
<dbReference type="Gene3D" id="1.10.260.40">
    <property type="entry name" value="lambda repressor-like DNA-binding domains"/>
    <property type="match status" value="1"/>
</dbReference>
<dbReference type="Pfam" id="PF13407">
    <property type="entry name" value="Peripla_BP_4"/>
    <property type="match status" value="1"/>
</dbReference>
<evidence type="ECO:0000313" key="4">
    <source>
        <dbReference type="EMBL" id="SFA82983.1"/>
    </source>
</evidence>
<dbReference type="RefSeq" id="WP_074813333.1">
    <property type="nucleotide sequence ID" value="NZ_FOJX01000002.1"/>
</dbReference>
<dbReference type="SMART" id="SM00354">
    <property type="entry name" value="HTH_LACI"/>
    <property type="match status" value="1"/>
</dbReference>
<dbReference type="GO" id="GO:0030288">
    <property type="term" value="C:outer membrane-bounded periplasmic space"/>
    <property type="evidence" value="ECO:0007669"/>
    <property type="project" value="TreeGrafter"/>
</dbReference>
<comment type="subcellular location">
    <subcellularLocation>
        <location evidence="1">Cell envelope</location>
    </subcellularLocation>
</comment>
<dbReference type="PROSITE" id="PS50932">
    <property type="entry name" value="HTH_LACI_2"/>
    <property type="match status" value="1"/>
</dbReference>
<dbReference type="SUPFAM" id="SSF47413">
    <property type="entry name" value="lambda repressor-like DNA-binding domains"/>
    <property type="match status" value="1"/>
</dbReference>
<accession>A0A1I0W4I1</accession>
<dbReference type="CDD" id="cd01392">
    <property type="entry name" value="HTH_LacI"/>
    <property type="match status" value="1"/>
</dbReference>
<dbReference type="InterPro" id="IPR050555">
    <property type="entry name" value="Bact_Solute-Bind_Prot2"/>
</dbReference>
<evidence type="ECO:0000256" key="2">
    <source>
        <dbReference type="ARBA" id="ARBA00007639"/>
    </source>
</evidence>
<name>A0A1I0W4I1_SELRU</name>
<dbReference type="AlphaFoldDB" id="A0A1I0W4I1"/>
<dbReference type="Gene3D" id="3.40.50.2300">
    <property type="match status" value="2"/>
</dbReference>
<dbReference type="Pfam" id="PF00356">
    <property type="entry name" value="LacI"/>
    <property type="match status" value="1"/>
</dbReference>
<feature type="domain" description="HTH lacI-type" evidence="3">
    <location>
        <begin position="2"/>
        <end position="56"/>
    </location>
</feature>
<dbReference type="GO" id="GO:0030246">
    <property type="term" value="F:carbohydrate binding"/>
    <property type="evidence" value="ECO:0007669"/>
    <property type="project" value="TreeGrafter"/>
</dbReference>
<organism evidence="4 5">
    <name type="scientific">Selenomonas ruminantium</name>
    <dbReference type="NCBI Taxonomy" id="971"/>
    <lineage>
        <taxon>Bacteria</taxon>
        <taxon>Bacillati</taxon>
        <taxon>Bacillota</taxon>
        <taxon>Negativicutes</taxon>
        <taxon>Selenomonadales</taxon>
        <taxon>Selenomonadaceae</taxon>
        <taxon>Selenomonas</taxon>
    </lineage>
</organism>
<dbReference type="GO" id="GO:0003677">
    <property type="term" value="F:DNA binding"/>
    <property type="evidence" value="ECO:0007669"/>
    <property type="project" value="InterPro"/>
</dbReference>
<dbReference type="PANTHER" id="PTHR30036">
    <property type="entry name" value="D-XYLOSE-BINDING PERIPLASMIC PROTEIN"/>
    <property type="match status" value="1"/>
</dbReference>
<gene>
    <name evidence="4" type="ORF">SAMN05216587_10293</name>
</gene>
<dbReference type="PANTHER" id="PTHR30036:SF7">
    <property type="entry name" value="ABC TRANSPORTER PERIPLASMIC-BINDING PROTEIN YPHF"/>
    <property type="match status" value="1"/>
</dbReference>
<dbReference type="InterPro" id="IPR028082">
    <property type="entry name" value="Peripla_BP_I"/>
</dbReference>
<protein>
    <submittedName>
        <fullName evidence="4">Transcriptional regulator, LacI family</fullName>
    </submittedName>
</protein>
<sequence>MVTMKRIAELCGVSRGTVDRALNGRGRVNAETADKIRKTAQELGYEPNPAGKALSARKKRPVISIVIPSENNPFFDDVLKGMEEAAAQYQIYGVQIKYHTMKGYDPAKQLAILQEIEDHVQALIINPIDDPAIITQINRMIDKGVFVVTVNNDIEGTKRHCYVGTDYYNGGITSCALMEALLGKTANLAIILGSLKLRGHRLRLEGFKTRMQRLPDFQLAAVLENNDDDIYAYEKTKELLTAHPEINAISVLAAGVYGTCRAVMQLPEEKRPLLIAFDTVPTTVQMMQFGIIKATIYQHPYRQGFSAVNKAFEYLVHGRLPEKEEYIFKNEIKLFENL</sequence>
<dbReference type="CDD" id="cd06307">
    <property type="entry name" value="PBP1_sugar_binding"/>
    <property type="match status" value="1"/>
</dbReference>
<dbReference type="InterPro" id="IPR010982">
    <property type="entry name" value="Lambda_DNA-bd_dom_sf"/>
</dbReference>
<evidence type="ECO:0000256" key="1">
    <source>
        <dbReference type="ARBA" id="ARBA00004196"/>
    </source>
</evidence>
<comment type="similarity">
    <text evidence="2">Belongs to the bacterial solute-binding protein 2 family.</text>
</comment>
<evidence type="ECO:0000313" key="5">
    <source>
        <dbReference type="Proteomes" id="UP000183843"/>
    </source>
</evidence>
<evidence type="ECO:0000259" key="3">
    <source>
        <dbReference type="PROSITE" id="PS50932"/>
    </source>
</evidence>
<dbReference type="InterPro" id="IPR000843">
    <property type="entry name" value="HTH_LacI"/>
</dbReference>